<dbReference type="EMBL" id="UINC01154246">
    <property type="protein sequence ID" value="SVD49424.1"/>
    <property type="molecule type" value="Genomic_DNA"/>
</dbReference>
<evidence type="ECO:0000256" key="1">
    <source>
        <dbReference type="SAM" id="Phobius"/>
    </source>
</evidence>
<protein>
    <submittedName>
        <fullName evidence="2">Uncharacterized protein</fullName>
    </submittedName>
</protein>
<evidence type="ECO:0000313" key="2">
    <source>
        <dbReference type="EMBL" id="SVD49424.1"/>
    </source>
</evidence>
<name>A0A382VSM9_9ZZZZ</name>
<keyword evidence="1" id="KW-0812">Transmembrane</keyword>
<reference evidence="2" key="1">
    <citation type="submission" date="2018-05" db="EMBL/GenBank/DDBJ databases">
        <authorList>
            <person name="Lanie J.A."/>
            <person name="Ng W.-L."/>
            <person name="Kazmierczak K.M."/>
            <person name="Andrzejewski T.M."/>
            <person name="Davidsen T.M."/>
            <person name="Wayne K.J."/>
            <person name="Tettelin H."/>
            <person name="Glass J.I."/>
            <person name="Rusch D."/>
            <person name="Podicherti R."/>
            <person name="Tsui H.-C.T."/>
            <person name="Winkler M.E."/>
        </authorList>
    </citation>
    <scope>NUCLEOTIDE SEQUENCE</scope>
</reference>
<keyword evidence="1" id="KW-0472">Membrane</keyword>
<feature type="transmembrane region" description="Helical" evidence="1">
    <location>
        <begin position="12"/>
        <end position="30"/>
    </location>
</feature>
<feature type="non-terminal residue" evidence="2">
    <location>
        <position position="70"/>
    </location>
</feature>
<accession>A0A382VSM9</accession>
<proteinExistence type="predicted"/>
<sequence>MQDQNYERKISLLDWGIIISSMLLLLVVYIPQSIWQEEAKFKKEGRKRMSDIANAEDFFFEMTGQYTLDG</sequence>
<dbReference type="AlphaFoldDB" id="A0A382VSM9"/>
<keyword evidence="1" id="KW-1133">Transmembrane helix</keyword>
<gene>
    <name evidence="2" type="ORF">METZ01_LOCUS402278</name>
</gene>
<organism evidence="2">
    <name type="scientific">marine metagenome</name>
    <dbReference type="NCBI Taxonomy" id="408172"/>
    <lineage>
        <taxon>unclassified sequences</taxon>
        <taxon>metagenomes</taxon>
        <taxon>ecological metagenomes</taxon>
    </lineage>
</organism>